<name>A0ABQ3SF56_9ACTN</name>
<proteinExistence type="predicted"/>
<reference evidence="2" key="1">
    <citation type="submission" date="2023-07" db="EMBL/GenBank/DDBJ databases">
        <title>Whole genome shotgun sequence of Streptomyces nojiriensis NBRC 13794.</title>
        <authorList>
            <person name="Komaki H."/>
            <person name="Tamura T."/>
        </authorList>
    </citation>
    <scope>NUCLEOTIDE SEQUENCE [LARGE SCALE GENOMIC DNA]</scope>
    <source>
        <strain evidence="2">NBRC 13794</strain>
    </source>
</reference>
<organism evidence="1 2">
    <name type="scientific">Streptomyces nojiriensis</name>
    <dbReference type="NCBI Taxonomy" id="66374"/>
    <lineage>
        <taxon>Bacteria</taxon>
        <taxon>Bacillati</taxon>
        <taxon>Actinomycetota</taxon>
        <taxon>Actinomycetes</taxon>
        <taxon>Kitasatosporales</taxon>
        <taxon>Streptomycetaceae</taxon>
        <taxon>Streptomyces</taxon>
    </lineage>
</organism>
<protein>
    <submittedName>
        <fullName evidence="1">Uncharacterized protein</fullName>
    </submittedName>
</protein>
<evidence type="ECO:0000313" key="1">
    <source>
        <dbReference type="EMBL" id="GHI66525.1"/>
    </source>
</evidence>
<dbReference type="EMBL" id="BNEC01000003">
    <property type="protein sequence ID" value="GHI66525.1"/>
    <property type="molecule type" value="Genomic_DNA"/>
</dbReference>
<dbReference type="Proteomes" id="UP000613974">
    <property type="component" value="Unassembled WGS sequence"/>
</dbReference>
<dbReference type="GeneID" id="95592896"/>
<comment type="caution">
    <text evidence="1">The sequence shown here is derived from an EMBL/GenBank/DDBJ whole genome shotgun (WGS) entry which is preliminary data.</text>
</comment>
<dbReference type="RefSeq" id="WP_189745601.1">
    <property type="nucleotide sequence ID" value="NZ_BMRL01000018.1"/>
</dbReference>
<keyword evidence="2" id="KW-1185">Reference proteome</keyword>
<accession>A0ABQ3SF56</accession>
<sequence length="73" mass="8360">MLRKILRALAGDASQRSDTEPDSFSNPPIYRWRCECGAKSRGSDIKADTEYNAQRHQWRHGLSHPMPEVYAAE</sequence>
<gene>
    <name evidence="1" type="ORF">Snoj_04430</name>
</gene>
<evidence type="ECO:0000313" key="2">
    <source>
        <dbReference type="Proteomes" id="UP000613974"/>
    </source>
</evidence>